<gene>
    <name evidence="1" type="ORF">XENORESO_010109</name>
</gene>
<dbReference type="Proteomes" id="UP001444071">
    <property type="component" value="Unassembled WGS sequence"/>
</dbReference>
<comment type="caution">
    <text evidence="1">The sequence shown here is derived from an EMBL/GenBank/DDBJ whole genome shotgun (WGS) entry which is preliminary data.</text>
</comment>
<keyword evidence="2" id="KW-1185">Reference proteome</keyword>
<organism evidence="1 2">
    <name type="scientific">Xenotaenia resolanae</name>
    <dbReference type="NCBI Taxonomy" id="208358"/>
    <lineage>
        <taxon>Eukaryota</taxon>
        <taxon>Metazoa</taxon>
        <taxon>Chordata</taxon>
        <taxon>Craniata</taxon>
        <taxon>Vertebrata</taxon>
        <taxon>Euteleostomi</taxon>
        <taxon>Actinopterygii</taxon>
        <taxon>Neopterygii</taxon>
        <taxon>Teleostei</taxon>
        <taxon>Neoteleostei</taxon>
        <taxon>Acanthomorphata</taxon>
        <taxon>Ovalentaria</taxon>
        <taxon>Atherinomorphae</taxon>
        <taxon>Cyprinodontiformes</taxon>
        <taxon>Goodeidae</taxon>
        <taxon>Xenotaenia</taxon>
    </lineage>
</organism>
<reference evidence="1 2" key="1">
    <citation type="submission" date="2021-06" db="EMBL/GenBank/DDBJ databases">
        <authorList>
            <person name="Palmer J.M."/>
        </authorList>
    </citation>
    <scope>NUCLEOTIDE SEQUENCE [LARGE SCALE GENOMIC DNA]</scope>
    <source>
        <strain evidence="1 2">XR_2019</strain>
        <tissue evidence="1">Muscle</tissue>
    </source>
</reference>
<sequence length="103" mass="11799">MCVFALQNPEICSSACLPAVCFSFATGSHEVWSKLGYLGNTCGLDVQFADNVRMLFLAYRALNVHFCSRKHPVDHIFSCLLRWELKKLNLFDVAFRCFSLRCR</sequence>
<accession>A0ABV0WAN0</accession>
<protein>
    <recommendedName>
        <fullName evidence="3">Secreted protein</fullName>
    </recommendedName>
</protein>
<evidence type="ECO:0000313" key="2">
    <source>
        <dbReference type="Proteomes" id="UP001444071"/>
    </source>
</evidence>
<evidence type="ECO:0008006" key="3">
    <source>
        <dbReference type="Google" id="ProtNLM"/>
    </source>
</evidence>
<proteinExistence type="predicted"/>
<name>A0ABV0WAN0_9TELE</name>
<dbReference type="EMBL" id="JAHRIM010040352">
    <property type="protein sequence ID" value="MEQ2266554.1"/>
    <property type="molecule type" value="Genomic_DNA"/>
</dbReference>
<evidence type="ECO:0000313" key="1">
    <source>
        <dbReference type="EMBL" id="MEQ2266554.1"/>
    </source>
</evidence>